<dbReference type="AlphaFoldDB" id="A0A1V6SUN3"/>
<comment type="caution">
    <text evidence="1">The sequence shown here is derived from an EMBL/GenBank/DDBJ whole genome shotgun (WGS) entry which is preliminary data.</text>
</comment>
<gene>
    <name evidence="1" type="ORF">PENFLA_c023G03802</name>
</gene>
<organism evidence="1 2">
    <name type="scientific">Penicillium flavigenum</name>
    <dbReference type="NCBI Taxonomy" id="254877"/>
    <lineage>
        <taxon>Eukaryota</taxon>
        <taxon>Fungi</taxon>
        <taxon>Dikarya</taxon>
        <taxon>Ascomycota</taxon>
        <taxon>Pezizomycotina</taxon>
        <taxon>Eurotiomycetes</taxon>
        <taxon>Eurotiomycetidae</taxon>
        <taxon>Eurotiales</taxon>
        <taxon>Aspergillaceae</taxon>
        <taxon>Penicillium</taxon>
    </lineage>
</organism>
<proteinExistence type="predicted"/>
<name>A0A1V6SUN3_9EURO</name>
<evidence type="ECO:0000313" key="1">
    <source>
        <dbReference type="EMBL" id="OQE17725.1"/>
    </source>
</evidence>
<sequence>MPRAKFVNDDVVVSAYDISKIALGDRAEAKGRFKGLTGEVSDFTLFRTDATNGQEYKEIRHVEKNTDFDADREVILRGDTN</sequence>
<evidence type="ECO:0000313" key="2">
    <source>
        <dbReference type="Proteomes" id="UP000191342"/>
    </source>
</evidence>
<accession>A0A1V6SUN3</accession>
<protein>
    <submittedName>
        <fullName evidence="1">Uncharacterized protein</fullName>
    </submittedName>
</protein>
<dbReference type="OrthoDB" id="4291555at2759"/>
<reference evidence="2" key="1">
    <citation type="journal article" date="2017" name="Nat. Microbiol.">
        <title>Global analysis of biosynthetic gene clusters reveals vast potential of secondary metabolite production in Penicillium species.</title>
        <authorList>
            <person name="Nielsen J.C."/>
            <person name="Grijseels S."/>
            <person name="Prigent S."/>
            <person name="Ji B."/>
            <person name="Dainat J."/>
            <person name="Nielsen K.F."/>
            <person name="Frisvad J.C."/>
            <person name="Workman M."/>
            <person name="Nielsen J."/>
        </authorList>
    </citation>
    <scope>NUCLEOTIDE SEQUENCE [LARGE SCALE GENOMIC DNA]</scope>
    <source>
        <strain evidence="2">IBT 14082</strain>
    </source>
</reference>
<dbReference type="EMBL" id="MLQL01000023">
    <property type="protein sequence ID" value="OQE17725.1"/>
    <property type="molecule type" value="Genomic_DNA"/>
</dbReference>
<keyword evidence="2" id="KW-1185">Reference proteome</keyword>
<dbReference type="Proteomes" id="UP000191342">
    <property type="component" value="Unassembled WGS sequence"/>
</dbReference>